<dbReference type="Proteomes" id="UP001500171">
    <property type="component" value="Unassembled WGS sequence"/>
</dbReference>
<dbReference type="EMBL" id="BAABHY010000001">
    <property type="protein sequence ID" value="GAA5108355.1"/>
    <property type="molecule type" value="Genomic_DNA"/>
</dbReference>
<protein>
    <submittedName>
        <fullName evidence="2">Uncharacterized protein</fullName>
    </submittedName>
</protein>
<dbReference type="RefSeq" id="WP_345489561.1">
    <property type="nucleotide sequence ID" value="NZ_BAABHY010000001.1"/>
</dbReference>
<evidence type="ECO:0000256" key="1">
    <source>
        <dbReference type="SAM" id="Phobius"/>
    </source>
</evidence>
<proteinExistence type="predicted"/>
<sequence length="488" mass="56498">MAKQIKAIKCPHCGSVNKTNLDKDLYHCENCNTDYYLDNDDININIHNKTTVENRYDVHSLLKNRILLIGIACLVGFILVLAILTSLLNRPQPPKYGTYASSTSSSPQTVTAPITANKPVEPIKVEPKAIHYLPQNKVYYTYLANDGQFYSFSLDYRAFDSHQNALNDIYYEIRDALTGKLVKSDKLAIKNNNDNWYFRRFDNGVTYIVYDDSKVYAYDENRFELTDVSKSLFNDYPEFVSGIATVNLTPWGYEDSFYILTNNGQEYFFYPLLNKIYNYKSDYDELRKYASELNNKREKVAEPYIRTSYCFEKLNDNVVLVKVVHKTTNISRFDRFGFSSINNSDKPYKINLQYGEGPIIEDKILAKDRLFFSPSVVYSTEDKLIIRVKNNASPKSYYNLQSLDVNTGEVDWTIEGNQEWDFWSASSSDGTLSVWNKYNLDLRKLFIPYADGYLVQLDYGHYVVISKQGEIRKEVKYQLEPIFAKAAS</sequence>
<evidence type="ECO:0000313" key="2">
    <source>
        <dbReference type="EMBL" id="GAA5108355.1"/>
    </source>
</evidence>
<keyword evidence="1" id="KW-0812">Transmembrane</keyword>
<accession>A0ABP9N9F8</accession>
<gene>
    <name evidence="2" type="ORF">GCM10023211_10540</name>
</gene>
<reference evidence="3" key="1">
    <citation type="journal article" date="2019" name="Int. J. Syst. Evol. Microbiol.">
        <title>The Global Catalogue of Microorganisms (GCM) 10K type strain sequencing project: providing services to taxonomists for standard genome sequencing and annotation.</title>
        <authorList>
            <consortium name="The Broad Institute Genomics Platform"/>
            <consortium name="The Broad Institute Genome Sequencing Center for Infectious Disease"/>
            <person name="Wu L."/>
            <person name="Ma J."/>
        </authorList>
    </citation>
    <scope>NUCLEOTIDE SEQUENCE [LARGE SCALE GENOMIC DNA]</scope>
    <source>
        <strain evidence="3">JCM 18050</strain>
    </source>
</reference>
<dbReference type="InterPro" id="IPR011047">
    <property type="entry name" value="Quinoprotein_ADH-like_sf"/>
</dbReference>
<comment type="caution">
    <text evidence="2">The sequence shown here is derived from an EMBL/GenBank/DDBJ whole genome shotgun (WGS) entry which is preliminary data.</text>
</comment>
<name>A0ABP9N9F8_9GAMM</name>
<evidence type="ECO:0000313" key="3">
    <source>
        <dbReference type="Proteomes" id="UP001500171"/>
    </source>
</evidence>
<dbReference type="SUPFAM" id="SSF50998">
    <property type="entry name" value="Quinoprotein alcohol dehydrogenase-like"/>
    <property type="match status" value="1"/>
</dbReference>
<keyword evidence="1" id="KW-1133">Transmembrane helix</keyword>
<keyword evidence="1" id="KW-0472">Membrane</keyword>
<organism evidence="2 3">
    <name type="scientific">Orbus sasakiae</name>
    <dbReference type="NCBI Taxonomy" id="1078475"/>
    <lineage>
        <taxon>Bacteria</taxon>
        <taxon>Pseudomonadati</taxon>
        <taxon>Pseudomonadota</taxon>
        <taxon>Gammaproteobacteria</taxon>
        <taxon>Orbales</taxon>
        <taxon>Orbaceae</taxon>
        <taxon>Orbus</taxon>
    </lineage>
</organism>
<feature type="transmembrane region" description="Helical" evidence="1">
    <location>
        <begin position="66"/>
        <end position="88"/>
    </location>
</feature>
<keyword evidence="3" id="KW-1185">Reference proteome</keyword>